<protein>
    <recommendedName>
        <fullName evidence="5">Flagellar hook-associated protein 2</fullName>
        <shortName evidence="5">HAP2</shortName>
    </recommendedName>
    <alternativeName>
        <fullName evidence="5">Flagellar cap protein</fullName>
    </alternativeName>
</protein>
<keyword evidence="8" id="KW-0282">Flagellum</keyword>
<keyword evidence="5" id="KW-0964">Secreted</keyword>
<evidence type="ECO:0000256" key="5">
    <source>
        <dbReference type="RuleBase" id="RU362066"/>
    </source>
</evidence>
<name>A0A1I3RDZ0_9BACT</name>
<sequence length="684" mass="72191">MADDLTSSLISGAIRFTGLGSGTDFDAMVTKLIEVEQTRTKRLEYWRAGWEAKSEAFDSLSSNMLSLKSSLDTMNTTDEFLIKNAISSNTTAVTAKAGSNAEESTHQVDVLSLATNDMHMGAVIFSSPDEVISGGAAGTFVFTAGSRQVSVNVTSTTTLNQFASLINSDADNRNYVRASVVNDGSGYRLQIRGMDLGAGNDFIVDESSTSANLLTNFSQSQFIETQNAANAKLRVDGFPLTPTATQEILKATFTGKTTADTITTTDGTFKFAYDGTLYSVAVAAADTYADLAGKINTAVGTPIATAEDVSGNVELTLKGAAGSDKQISIINSPGTTVGELQPAAFTQIQGATDGYFERNSNSISDIISGVTLNLASIGSSTITTSLDPEAVAEKVQTFVEAVNSVLQEIKDQTQVTTVGENVSGSLLTGNYGMQMIQQKLKNILAEKGVGFDYDMDPIVSLGSVGITTDTSQGSPTFGLLIFDPGAFSAALNTDPDAVARLFSADQYPSTKEIVNGIAVESSNFNFDSSIKGVTQAGEYSVNYTVDAGGNISAASINGYPASIDGTKLVAMGDGNAARGLSIEVINLTAGSYSGTVQIKSGKTQELIDELKRLTDPTTGTLEVLKDNYQDIMDSIDDKIAYEERRLTLLERNLRLRFAKLEGVLGTYNNISTQISSQISSLSGK</sequence>
<keyword evidence="4 5" id="KW-0975">Bacterial flagellum</keyword>
<evidence type="ECO:0000256" key="3">
    <source>
        <dbReference type="ARBA" id="ARBA00023054"/>
    </source>
</evidence>
<dbReference type="InterPro" id="IPR010809">
    <property type="entry name" value="FliD_C"/>
</dbReference>
<feature type="domain" description="Flagellar hook-associated protein 2 C-terminal" evidence="7">
    <location>
        <begin position="356"/>
        <end position="523"/>
    </location>
</feature>
<dbReference type="GO" id="GO:0009424">
    <property type="term" value="C:bacterial-type flagellum hook"/>
    <property type="evidence" value="ECO:0007669"/>
    <property type="project" value="UniProtKB-UniRule"/>
</dbReference>
<dbReference type="STRING" id="52560.SAMN04488082_103144"/>
<comment type="subcellular location">
    <subcellularLocation>
        <location evidence="5">Secreted</location>
    </subcellularLocation>
    <subcellularLocation>
        <location evidence="5">Bacterial flagellum</location>
    </subcellularLocation>
</comment>
<dbReference type="PANTHER" id="PTHR30288">
    <property type="entry name" value="FLAGELLAR CAP/ASSEMBLY PROTEIN FLID"/>
    <property type="match status" value="1"/>
</dbReference>
<comment type="function">
    <text evidence="5">Required for morphogenesis and for the elongation of the flagellar filament by facilitating polymerization of the flagellin monomers at the tip of growing filament. Forms a capping structure, which prevents flagellin subunits (transported through the central channel of the flagellum) from leaking out without polymerization at the distal end.</text>
</comment>
<proteinExistence type="inferred from homology"/>
<dbReference type="OrthoDB" id="5484186at2"/>
<feature type="domain" description="Flagellar hook-associated protein 2 N-terminal" evidence="6">
    <location>
        <begin position="21"/>
        <end position="117"/>
    </location>
</feature>
<dbReference type="GO" id="GO:0071973">
    <property type="term" value="P:bacterial-type flagellum-dependent cell motility"/>
    <property type="evidence" value="ECO:0007669"/>
    <property type="project" value="TreeGrafter"/>
</dbReference>
<keyword evidence="8" id="KW-0966">Cell projection</keyword>
<evidence type="ECO:0000256" key="2">
    <source>
        <dbReference type="ARBA" id="ARBA00011255"/>
    </source>
</evidence>
<evidence type="ECO:0000313" key="9">
    <source>
        <dbReference type="Proteomes" id="UP000198635"/>
    </source>
</evidence>
<dbReference type="PANTHER" id="PTHR30288:SF0">
    <property type="entry name" value="FLAGELLAR HOOK-ASSOCIATED PROTEIN 2"/>
    <property type="match status" value="1"/>
</dbReference>
<dbReference type="GO" id="GO:0009421">
    <property type="term" value="C:bacterial-type flagellum filament cap"/>
    <property type="evidence" value="ECO:0007669"/>
    <property type="project" value="InterPro"/>
</dbReference>
<comment type="similarity">
    <text evidence="1 5">Belongs to the FliD family.</text>
</comment>
<dbReference type="RefSeq" id="WP_092372998.1">
    <property type="nucleotide sequence ID" value="NZ_FORX01000003.1"/>
</dbReference>
<dbReference type="InterPro" id="IPR003481">
    <property type="entry name" value="FliD_N"/>
</dbReference>
<accession>A0A1I3RDZ0</accession>
<dbReference type="GO" id="GO:0005576">
    <property type="term" value="C:extracellular region"/>
    <property type="evidence" value="ECO:0007669"/>
    <property type="project" value="UniProtKB-SubCell"/>
</dbReference>
<keyword evidence="3" id="KW-0175">Coiled coil</keyword>
<evidence type="ECO:0000256" key="1">
    <source>
        <dbReference type="ARBA" id="ARBA00009764"/>
    </source>
</evidence>
<dbReference type="Proteomes" id="UP000198635">
    <property type="component" value="Unassembled WGS sequence"/>
</dbReference>
<organism evidence="8 9">
    <name type="scientific">Desulfomicrobium apsheronum</name>
    <dbReference type="NCBI Taxonomy" id="52560"/>
    <lineage>
        <taxon>Bacteria</taxon>
        <taxon>Pseudomonadati</taxon>
        <taxon>Thermodesulfobacteriota</taxon>
        <taxon>Desulfovibrionia</taxon>
        <taxon>Desulfovibrionales</taxon>
        <taxon>Desulfomicrobiaceae</taxon>
        <taxon>Desulfomicrobium</taxon>
    </lineage>
</organism>
<keyword evidence="8" id="KW-0969">Cilium</keyword>
<comment type="subunit">
    <text evidence="2 5">Homopentamer.</text>
</comment>
<dbReference type="EMBL" id="FORX01000003">
    <property type="protein sequence ID" value="SFJ44874.1"/>
    <property type="molecule type" value="Genomic_DNA"/>
</dbReference>
<gene>
    <name evidence="8" type="ORF">SAMN04488082_103144</name>
</gene>
<dbReference type="AlphaFoldDB" id="A0A1I3RDZ0"/>
<reference evidence="9" key="1">
    <citation type="submission" date="2016-10" db="EMBL/GenBank/DDBJ databases">
        <authorList>
            <person name="Varghese N."/>
            <person name="Submissions S."/>
        </authorList>
    </citation>
    <scope>NUCLEOTIDE SEQUENCE [LARGE SCALE GENOMIC DNA]</scope>
    <source>
        <strain evidence="9">DSM 5918</strain>
    </source>
</reference>
<evidence type="ECO:0000313" key="8">
    <source>
        <dbReference type="EMBL" id="SFJ44874.1"/>
    </source>
</evidence>
<evidence type="ECO:0000256" key="4">
    <source>
        <dbReference type="ARBA" id="ARBA00023143"/>
    </source>
</evidence>
<keyword evidence="9" id="KW-1185">Reference proteome</keyword>
<dbReference type="GO" id="GO:0007155">
    <property type="term" value="P:cell adhesion"/>
    <property type="evidence" value="ECO:0007669"/>
    <property type="project" value="InterPro"/>
</dbReference>
<evidence type="ECO:0000259" key="6">
    <source>
        <dbReference type="Pfam" id="PF02465"/>
    </source>
</evidence>
<dbReference type="InterPro" id="IPR040026">
    <property type="entry name" value="FliD"/>
</dbReference>
<evidence type="ECO:0000259" key="7">
    <source>
        <dbReference type="Pfam" id="PF07195"/>
    </source>
</evidence>
<dbReference type="Pfam" id="PF02465">
    <property type="entry name" value="FliD_N"/>
    <property type="match status" value="1"/>
</dbReference>
<dbReference type="Pfam" id="PF07195">
    <property type="entry name" value="FliD_C"/>
    <property type="match status" value="1"/>
</dbReference>